<evidence type="ECO:0000256" key="2">
    <source>
        <dbReference type="ARBA" id="ARBA00001911"/>
    </source>
</evidence>
<dbReference type="Proteomes" id="UP000316852">
    <property type="component" value="Unassembled WGS sequence"/>
</dbReference>
<evidence type="ECO:0000256" key="4">
    <source>
        <dbReference type="ARBA" id="ARBA00007637"/>
    </source>
</evidence>
<evidence type="ECO:0000256" key="3">
    <source>
        <dbReference type="ARBA" id="ARBA00004947"/>
    </source>
</evidence>
<evidence type="ECO:0000256" key="10">
    <source>
        <dbReference type="RuleBase" id="RU366046"/>
    </source>
</evidence>
<evidence type="ECO:0000256" key="6">
    <source>
        <dbReference type="ARBA" id="ARBA00018569"/>
    </source>
</evidence>
<protein>
    <recommendedName>
        <fullName evidence="6 10">UDP-glucose 4-epimerase</fullName>
        <ecNumber evidence="5 10">5.1.3.2</ecNumber>
    </recommendedName>
</protein>
<evidence type="ECO:0000313" key="12">
    <source>
        <dbReference type="EMBL" id="TMQ60952.1"/>
    </source>
</evidence>
<evidence type="ECO:0000256" key="1">
    <source>
        <dbReference type="ARBA" id="ARBA00000083"/>
    </source>
</evidence>
<dbReference type="GO" id="GO:0033499">
    <property type="term" value="P:galactose catabolic process via UDP-galactose, Leloir pathway"/>
    <property type="evidence" value="ECO:0007669"/>
    <property type="project" value="TreeGrafter"/>
</dbReference>
<comment type="similarity">
    <text evidence="4 10">Belongs to the NAD(P)-dependent epimerase/dehydratase family.</text>
</comment>
<dbReference type="AlphaFoldDB" id="A0A538TBD3"/>
<dbReference type="UniPathway" id="UPA00214"/>
<dbReference type="NCBIfam" id="TIGR01179">
    <property type="entry name" value="galE"/>
    <property type="match status" value="1"/>
</dbReference>
<evidence type="ECO:0000259" key="11">
    <source>
        <dbReference type="Pfam" id="PF01370"/>
    </source>
</evidence>
<comment type="subunit">
    <text evidence="10">Homodimer.</text>
</comment>
<name>A0A538TBD3_UNCEI</name>
<comment type="pathway">
    <text evidence="3 10">Carbohydrate metabolism; galactose metabolism.</text>
</comment>
<dbReference type="CDD" id="cd05247">
    <property type="entry name" value="UDP_G4E_1_SDR_e"/>
    <property type="match status" value="1"/>
</dbReference>
<evidence type="ECO:0000256" key="7">
    <source>
        <dbReference type="ARBA" id="ARBA00023027"/>
    </source>
</evidence>
<evidence type="ECO:0000256" key="9">
    <source>
        <dbReference type="ARBA" id="ARBA00023277"/>
    </source>
</evidence>
<evidence type="ECO:0000256" key="5">
    <source>
        <dbReference type="ARBA" id="ARBA00013189"/>
    </source>
</evidence>
<comment type="catalytic activity">
    <reaction evidence="1 10">
        <text>UDP-alpha-D-glucose = UDP-alpha-D-galactose</text>
        <dbReference type="Rhea" id="RHEA:22168"/>
        <dbReference type="ChEBI" id="CHEBI:58885"/>
        <dbReference type="ChEBI" id="CHEBI:66914"/>
        <dbReference type="EC" id="5.1.3.2"/>
    </reaction>
</comment>
<dbReference type="EMBL" id="VBOW01000003">
    <property type="protein sequence ID" value="TMQ60952.1"/>
    <property type="molecule type" value="Genomic_DNA"/>
</dbReference>
<proteinExistence type="inferred from homology"/>
<comment type="cofactor">
    <cofactor evidence="2 10">
        <name>NAD(+)</name>
        <dbReference type="ChEBI" id="CHEBI:57540"/>
    </cofactor>
</comment>
<dbReference type="Gene3D" id="3.90.25.10">
    <property type="entry name" value="UDP-galactose 4-epimerase, domain 1"/>
    <property type="match status" value="1"/>
</dbReference>
<dbReference type="InterPro" id="IPR005886">
    <property type="entry name" value="UDP_G4E"/>
</dbReference>
<accession>A0A538TBD3</accession>
<feature type="domain" description="NAD-dependent epimerase/dehydratase" evidence="11">
    <location>
        <begin position="3"/>
        <end position="249"/>
    </location>
</feature>
<dbReference type="EC" id="5.1.3.2" evidence="5 10"/>
<dbReference type="Pfam" id="PF01370">
    <property type="entry name" value="Epimerase"/>
    <property type="match status" value="1"/>
</dbReference>
<dbReference type="GO" id="GO:0003978">
    <property type="term" value="F:UDP-glucose 4-epimerase activity"/>
    <property type="evidence" value="ECO:0007669"/>
    <property type="project" value="UniProtKB-UniRule"/>
</dbReference>
<sequence length="324" mass="35605">MNVLVTGGAGYIGSVAAAALLEAGHDVIVYDNLCQGHRQAVPKGARFVEGEIDDRGALDRVFRTKSIEAVMHFAALLNVGESMQIPERYFRNNTCSTLTLLEAMHSEGIHRLVFSSTAALYGEQERIPIEETHPLGPASVYGESKLLVERMLEWFQKVHGLRYASLRYFNAAGATGERGEDHAPETHLIPLALQVALGKRASVQIYGTDYPTPDGTCVRDYIHVQDLATAHLLALGALEERSGLIYNLGNGEGASVRQLIEAARRVTGHPIPAEECPRRPGDPAALVASSAKIRRELGWRPQYPELEAILASAWEWHRRHPNGY</sequence>
<dbReference type="Gene3D" id="3.40.50.720">
    <property type="entry name" value="NAD(P)-binding Rossmann-like Domain"/>
    <property type="match status" value="1"/>
</dbReference>
<keyword evidence="7 10" id="KW-0520">NAD</keyword>
<dbReference type="InterPro" id="IPR036291">
    <property type="entry name" value="NAD(P)-bd_dom_sf"/>
</dbReference>
<evidence type="ECO:0000256" key="8">
    <source>
        <dbReference type="ARBA" id="ARBA00023235"/>
    </source>
</evidence>
<organism evidence="12 13">
    <name type="scientific">Eiseniibacteriota bacterium</name>
    <dbReference type="NCBI Taxonomy" id="2212470"/>
    <lineage>
        <taxon>Bacteria</taxon>
        <taxon>Candidatus Eiseniibacteriota</taxon>
    </lineage>
</organism>
<reference evidence="12 13" key="1">
    <citation type="journal article" date="2019" name="Nat. Microbiol.">
        <title>Mediterranean grassland soil C-N compound turnover is dependent on rainfall and depth, and is mediated by genomically divergent microorganisms.</title>
        <authorList>
            <person name="Diamond S."/>
            <person name="Andeer P.F."/>
            <person name="Li Z."/>
            <person name="Crits-Christoph A."/>
            <person name="Burstein D."/>
            <person name="Anantharaman K."/>
            <person name="Lane K.R."/>
            <person name="Thomas B.C."/>
            <person name="Pan C."/>
            <person name="Northen T.R."/>
            <person name="Banfield J.F."/>
        </authorList>
    </citation>
    <scope>NUCLEOTIDE SEQUENCE [LARGE SCALE GENOMIC DNA]</scope>
    <source>
        <strain evidence="12">WS_6</strain>
    </source>
</reference>
<dbReference type="SUPFAM" id="SSF51735">
    <property type="entry name" value="NAD(P)-binding Rossmann-fold domains"/>
    <property type="match status" value="1"/>
</dbReference>
<comment type="caution">
    <text evidence="12">The sequence shown here is derived from an EMBL/GenBank/DDBJ whole genome shotgun (WGS) entry which is preliminary data.</text>
</comment>
<keyword evidence="9 10" id="KW-0119">Carbohydrate metabolism</keyword>
<dbReference type="InterPro" id="IPR001509">
    <property type="entry name" value="Epimerase_deHydtase"/>
</dbReference>
<evidence type="ECO:0000313" key="13">
    <source>
        <dbReference type="Proteomes" id="UP000316852"/>
    </source>
</evidence>
<gene>
    <name evidence="12" type="primary">galE</name>
    <name evidence="12" type="ORF">E6K76_00235</name>
</gene>
<dbReference type="PANTHER" id="PTHR43725">
    <property type="entry name" value="UDP-GLUCOSE 4-EPIMERASE"/>
    <property type="match status" value="1"/>
</dbReference>
<keyword evidence="8 10" id="KW-0413">Isomerase</keyword>
<dbReference type="PANTHER" id="PTHR43725:SF53">
    <property type="entry name" value="UDP-ARABINOSE 4-EPIMERASE 1"/>
    <property type="match status" value="1"/>
</dbReference>